<dbReference type="SUPFAM" id="SSF52980">
    <property type="entry name" value="Restriction endonuclease-like"/>
    <property type="match status" value="1"/>
</dbReference>
<comment type="caution">
    <text evidence="2">The sequence shown here is derived from an EMBL/GenBank/DDBJ whole genome shotgun (WGS) entry which is preliminary data.</text>
</comment>
<name>A0A552EI79_MICAE</name>
<evidence type="ECO:0000313" key="2">
    <source>
        <dbReference type="EMBL" id="TRU34189.1"/>
    </source>
</evidence>
<sequence>MSEPVTLEDIYQLFRASAEEFDRRLRESDLRRAEMERIFAEAKLENERRAAEAKLENERRAAEAKLENERRAAELERQTAEAKLENDRRAAELERQAAEAKLESDRRSAEAERSMAELKRTVERTSKAVDSLTTRWGRFVEELVEPAVLRLFQEKGIDIKEIYPRARVKRQGIAMEIDILGVDDTDLVVVECKSRLSQDDVDEFIEKLTRFKIAFPHYQNYRAYGAVAGIEINKGVDRYAYKKGLFVIKPSGDTVAIINDADFQPNTW</sequence>
<dbReference type="PANTHER" id="PTHR38753:SF1">
    <property type="entry name" value="SLR1441 PROTEIN"/>
    <property type="match status" value="1"/>
</dbReference>
<organism evidence="2 3">
    <name type="scientific">Microcystis aeruginosa Ma_MB_F_20061100_S20D</name>
    <dbReference type="NCBI Taxonomy" id="2486253"/>
    <lineage>
        <taxon>Bacteria</taxon>
        <taxon>Bacillati</taxon>
        <taxon>Cyanobacteriota</taxon>
        <taxon>Cyanophyceae</taxon>
        <taxon>Oscillatoriophycideae</taxon>
        <taxon>Chroococcales</taxon>
        <taxon>Microcystaceae</taxon>
        <taxon>Microcystis</taxon>
    </lineage>
</organism>
<dbReference type="EMBL" id="SFBH01000108">
    <property type="protein sequence ID" value="TRU34189.1"/>
    <property type="molecule type" value="Genomic_DNA"/>
</dbReference>
<evidence type="ECO:0000313" key="3">
    <source>
        <dbReference type="Proteomes" id="UP000315113"/>
    </source>
</evidence>
<feature type="region of interest" description="Disordered" evidence="1">
    <location>
        <begin position="54"/>
        <end position="118"/>
    </location>
</feature>
<reference evidence="2 3" key="1">
    <citation type="submission" date="2019-01" db="EMBL/GenBank/DDBJ databases">
        <title>Coherence of Microcystis species and biogeography revealed through population genomics.</title>
        <authorList>
            <person name="Perez-Carrascal O.M."/>
            <person name="Terrat Y."/>
            <person name="Giani A."/>
            <person name="Fortin N."/>
            <person name="Tromas N."/>
            <person name="Shapiro B.J."/>
        </authorList>
    </citation>
    <scope>NUCLEOTIDE SEQUENCE [LARGE SCALE GENOMIC DNA]</scope>
    <source>
        <strain evidence="2">Ma_MB_F_20061100_S20D</strain>
    </source>
</reference>
<gene>
    <name evidence="2" type="ORF">EWV78_13820</name>
</gene>
<dbReference type="InterPro" id="IPR011335">
    <property type="entry name" value="Restrct_endonuc-II-like"/>
</dbReference>
<proteinExistence type="predicted"/>
<dbReference type="AlphaFoldDB" id="A0A552EI79"/>
<protein>
    <submittedName>
        <fullName evidence="2">DUF3782 domain-containing protein</fullName>
    </submittedName>
</protein>
<evidence type="ECO:0000256" key="1">
    <source>
        <dbReference type="SAM" id="MobiDB-lite"/>
    </source>
</evidence>
<dbReference type="PANTHER" id="PTHR38753">
    <property type="entry name" value="SLR1441 PROTEIN"/>
    <property type="match status" value="1"/>
</dbReference>
<accession>A0A552EI79</accession>
<dbReference type="Proteomes" id="UP000315113">
    <property type="component" value="Unassembled WGS sequence"/>
</dbReference>